<evidence type="ECO:0000313" key="1">
    <source>
        <dbReference type="EMBL" id="CBY20283.1"/>
    </source>
</evidence>
<evidence type="ECO:0000313" key="2">
    <source>
        <dbReference type="Proteomes" id="UP000001307"/>
    </source>
</evidence>
<reference evidence="1" key="1">
    <citation type="journal article" date="2010" name="Science">
        <title>Plasticity of animal genome architecture unmasked by rapid evolution of a pelagic tunicate.</title>
        <authorList>
            <person name="Denoeud F."/>
            <person name="Henriet S."/>
            <person name="Mungpakdee S."/>
            <person name="Aury J.M."/>
            <person name="Da Silva C."/>
            <person name="Brinkmann H."/>
            <person name="Mikhaleva J."/>
            <person name="Olsen L.C."/>
            <person name="Jubin C."/>
            <person name="Canestro C."/>
            <person name="Bouquet J.M."/>
            <person name="Danks G."/>
            <person name="Poulain J."/>
            <person name="Campsteijn C."/>
            <person name="Adamski M."/>
            <person name="Cross I."/>
            <person name="Yadetie F."/>
            <person name="Muffato M."/>
            <person name="Louis A."/>
            <person name="Butcher S."/>
            <person name="Tsagkogeorga G."/>
            <person name="Konrad A."/>
            <person name="Singh S."/>
            <person name="Jensen M.F."/>
            <person name="Cong E.H."/>
            <person name="Eikeseth-Otteraa H."/>
            <person name="Noel B."/>
            <person name="Anthouard V."/>
            <person name="Porcel B.M."/>
            <person name="Kachouri-Lafond R."/>
            <person name="Nishino A."/>
            <person name="Ugolini M."/>
            <person name="Chourrout P."/>
            <person name="Nishida H."/>
            <person name="Aasland R."/>
            <person name="Huzurbazar S."/>
            <person name="Westhof E."/>
            <person name="Delsuc F."/>
            <person name="Lehrach H."/>
            <person name="Reinhardt R."/>
            <person name="Weissenbach J."/>
            <person name="Roy S.W."/>
            <person name="Artiguenave F."/>
            <person name="Postlethwait J.H."/>
            <person name="Manak J.R."/>
            <person name="Thompson E.M."/>
            <person name="Jaillon O."/>
            <person name="Du Pasquier L."/>
            <person name="Boudinot P."/>
            <person name="Liberles D.A."/>
            <person name="Volff J.N."/>
            <person name="Philippe H."/>
            <person name="Lenhard B."/>
            <person name="Roest Crollius H."/>
            <person name="Wincker P."/>
            <person name="Chourrout D."/>
        </authorList>
    </citation>
    <scope>NUCLEOTIDE SEQUENCE [LARGE SCALE GENOMIC DNA]</scope>
</reference>
<accession>E4WRA2</accession>
<dbReference type="Proteomes" id="UP000001307">
    <property type="component" value="Unassembled WGS sequence"/>
</dbReference>
<dbReference type="AlphaFoldDB" id="E4WRA2"/>
<proteinExistence type="predicted"/>
<gene>
    <name evidence="1" type="ORF">GSOID_T00000270001</name>
</gene>
<dbReference type="EMBL" id="FN653015">
    <property type="protein sequence ID" value="CBY20283.1"/>
    <property type="molecule type" value="Genomic_DNA"/>
</dbReference>
<dbReference type="InParanoid" id="E4WRA2"/>
<name>E4WRA2_OIKDI</name>
<keyword evidence="2" id="KW-1185">Reference proteome</keyword>
<protein>
    <submittedName>
        <fullName evidence="1">Uncharacterized protein</fullName>
    </submittedName>
</protein>
<sequence length="49" mass="5352">MLQECVFVSSTIRPNGVRLGAQLSDGSVADISAQYPDLKSLISEFQNCY</sequence>
<organism evidence="1">
    <name type="scientific">Oikopleura dioica</name>
    <name type="common">Tunicate</name>
    <dbReference type="NCBI Taxonomy" id="34765"/>
    <lineage>
        <taxon>Eukaryota</taxon>
        <taxon>Metazoa</taxon>
        <taxon>Chordata</taxon>
        <taxon>Tunicata</taxon>
        <taxon>Appendicularia</taxon>
        <taxon>Copelata</taxon>
        <taxon>Oikopleuridae</taxon>
        <taxon>Oikopleura</taxon>
    </lineage>
</organism>